<dbReference type="PANTHER" id="PTHR46538">
    <property type="entry name" value="PROTEIN KINASE DOMAIN-CONTAINING PROTEIN"/>
    <property type="match status" value="1"/>
</dbReference>
<dbReference type="Proteomes" id="UP001266305">
    <property type="component" value="Unassembled WGS sequence"/>
</dbReference>
<evidence type="ECO:0000256" key="1">
    <source>
        <dbReference type="SAM" id="MobiDB-lite"/>
    </source>
</evidence>
<feature type="region of interest" description="Disordered" evidence="1">
    <location>
        <begin position="33"/>
        <end position="53"/>
    </location>
</feature>
<evidence type="ECO:0000313" key="2">
    <source>
        <dbReference type="EMBL" id="KAK2118585.1"/>
    </source>
</evidence>
<dbReference type="PANTHER" id="PTHR46538:SF2">
    <property type="entry name" value="NON-SPECIFIC SERINE_THREONINE PROTEIN KINASE"/>
    <property type="match status" value="1"/>
</dbReference>
<comment type="caution">
    <text evidence="2">The sequence shown here is derived from an EMBL/GenBank/DDBJ whole genome shotgun (WGS) entry which is preliminary data.</text>
</comment>
<name>A0ABQ9WAS7_SAGOE</name>
<evidence type="ECO:0000313" key="3">
    <source>
        <dbReference type="Proteomes" id="UP001266305"/>
    </source>
</evidence>
<gene>
    <name evidence="2" type="ORF">P7K49_005472</name>
</gene>
<organism evidence="2 3">
    <name type="scientific">Saguinus oedipus</name>
    <name type="common">Cotton-top tamarin</name>
    <name type="synonym">Oedipomidas oedipus</name>
    <dbReference type="NCBI Taxonomy" id="9490"/>
    <lineage>
        <taxon>Eukaryota</taxon>
        <taxon>Metazoa</taxon>
        <taxon>Chordata</taxon>
        <taxon>Craniata</taxon>
        <taxon>Vertebrata</taxon>
        <taxon>Euteleostomi</taxon>
        <taxon>Mammalia</taxon>
        <taxon>Eutheria</taxon>
        <taxon>Euarchontoglires</taxon>
        <taxon>Primates</taxon>
        <taxon>Haplorrhini</taxon>
        <taxon>Platyrrhini</taxon>
        <taxon>Cebidae</taxon>
        <taxon>Callitrichinae</taxon>
        <taxon>Saguinus</taxon>
    </lineage>
</organism>
<dbReference type="InterPro" id="IPR051585">
    <property type="entry name" value="STE20_Ser/Thr_Kinases"/>
</dbReference>
<accession>A0ABQ9WAS7</accession>
<keyword evidence="3" id="KW-1185">Reference proteome</keyword>
<protein>
    <submittedName>
        <fullName evidence="2">Uncharacterized protein</fullName>
    </submittedName>
</protein>
<reference evidence="2 3" key="1">
    <citation type="submission" date="2023-05" db="EMBL/GenBank/DDBJ databases">
        <title>B98-5 Cell Line De Novo Hybrid Assembly: An Optical Mapping Approach.</title>
        <authorList>
            <person name="Kananen K."/>
            <person name="Auerbach J.A."/>
            <person name="Kautto E."/>
            <person name="Blachly J.S."/>
        </authorList>
    </citation>
    <scope>NUCLEOTIDE SEQUENCE [LARGE SCALE GENOMIC DNA]</scope>
    <source>
        <strain evidence="2">B95-8</strain>
        <tissue evidence="2">Cell line</tissue>
    </source>
</reference>
<sequence>MAVKHPFVSSVTSNKALRELVAEAKAEVMEEIEDGRDEGEEEDTVEAASASSDGSLCLEKQGLDLPIRGWSWPTSSCCGRHCGFLKFNSVLGGA</sequence>
<feature type="compositionally biased region" description="Acidic residues" evidence="1">
    <location>
        <begin position="33"/>
        <end position="45"/>
    </location>
</feature>
<proteinExistence type="predicted"/>
<dbReference type="EMBL" id="JASSZA010000002">
    <property type="protein sequence ID" value="KAK2118585.1"/>
    <property type="molecule type" value="Genomic_DNA"/>
</dbReference>